<gene>
    <name evidence="5" type="ORF">ASIM_LOCUS11403</name>
</gene>
<protein>
    <submittedName>
        <fullName evidence="7">EGF-like domain-containing protein</fullName>
    </submittedName>
</protein>
<evidence type="ECO:0000313" key="6">
    <source>
        <dbReference type="Proteomes" id="UP000267096"/>
    </source>
</evidence>
<feature type="disulfide bond" evidence="1">
    <location>
        <begin position="230"/>
        <end position="239"/>
    </location>
</feature>
<feature type="compositionally biased region" description="Basic and acidic residues" evidence="2">
    <location>
        <begin position="452"/>
        <end position="471"/>
    </location>
</feature>
<dbReference type="PROSITE" id="PS00022">
    <property type="entry name" value="EGF_1"/>
    <property type="match status" value="2"/>
</dbReference>
<feature type="domain" description="EGF-like" evidence="4">
    <location>
        <begin position="143"/>
        <end position="183"/>
    </location>
</feature>
<reference evidence="5 6" key="2">
    <citation type="submission" date="2018-11" db="EMBL/GenBank/DDBJ databases">
        <authorList>
            <consortium name="Pathogen Informatics"/>
        </authorList>
    </citation>
    <scope>NUCLEOTIDE SEQUENCE [LARGE SCALE GENOMIC DNA]</scope>
</reference>
<dbReference type="InterPro" id="IPR000742">
    <property type="entry name" value="EGF"/>
</dbReference>
<feature type="domain" description="EGF-like" evidence="4">
    <location>
        <begin position="208"/>
        <end position="240"/>
    </location>
</feature>
<sequence length="537" mass="60111">MNISTSTTQSTIQFAPLWIPRTFTITCCHGAHPVPQNAHLVKNWTELKSDYVIDYVNTDGHTPTRQHANRNTGDSTSHVISDTDNDMENNNNNKYNNEDGCVVYEGNYLLSASALFNINGINSFGVKCACEGVDGGYASTQQFDKNCRRLAACLNHGYRSYPHPVNGIAHCICPEPYFGEFCEKFCDQGQRMKGADGRDYCGCVPFYQGEECREMVCLNGGTEMKQRCVCPPNFLGYHCEIDTNRTSATSRFQRYGDQEIIQGNELFTRDISGTIFSLIMIIVLVVSMYLLMKHRMQVQNRITTLRREDLIRSTHAATISTRRANEMLSCEDTRTILSFRAAPLYDNGPPPYVLHPNRARFRHDDRLPALPSYEDATKLPPLSRTNLVLSPVQRDESQQDSGNEQTQVVEHQSRSTVSEANEANETSPCRSTTQQREQHTAHHASSQSVCTNERRSPSCSHESKPEMESIHPKTPTPSRPQPESESISASPASGSNSPQVSTRCDDSSEVAPAPFSVETITSETNKLDRNVKSRRSI</sequence>
<accession>A0A0M3JUR5</accession>
<reference evidence="7" key="1">
    <citation type="submission" date="2017-02" db="UniProtKB">
        <authorList>
            <consortium name="WormBaseParasite"/>
        </authorList>
    </citation>
    <scope>IDENTIFICATION</scope>
</reference>
<feature type="compositionally biased region" description="Low complexity" evidence="2">
    <location>
        <begin position="481"/>
        <end position="499"/>
    </location>
</feature>
<comment type="caution">
    <text evidence="1">Lacks conserved residue(s) required for the propagation of feature annotation.</text>
</comment>
<evidence type="ECO:0000259" key="4">
    <source>
        <dbReference type="PROSITE" id="PS50026"/>
    </source>
</evidence>
<evidence type="ECO:0000256" key="2">
    <source>
        <dbReference type="SAM" id="MobiDB-lite"/>
    </source>
</evidence>
<keyword evidence="3" id="KW-0812">Transmembrane</keyword>
<dbReference type="PROSITE" id="PS50026">
    <property type="entry name" value="EGF_3"/>
    <property type="match status" value="2"/>
</dbReference>
<keyword evidence="1" id="KW-1015">Disulfide bond</keyword>
<feature type="region of interest" description="Disordered" evidence="2">
    <location>
        <begin position="392"/>
        <end position="537"/>
    </location>
</feature>
<dbReference type="AlphaFoldDB" id="A0A0M3JUR5"/>
<keyword evidence="3" id="KW-0472">Membrane</keyword>
<feature type="transmembrane region" description="Helical" evidence="3">
    <location>
        <begin position="271"/>
        <end position="291"/>
    </location>
</feature>
<keyword evidence="3" id="KW-1133">Transmembrane helix</keyword>
<evidence type="ECO:0000313" key="7">
    <source>
        <dbReference type="WBParaSite" id="ASIM_0001193701-mRNA-1"/>
    </source>
</evidence>
<name>A0A0M3JUR5_ANISI</name>
<feature type="disulfide bond" evidence="1">
    <location>
        <begin position="173"/>
        <end position="182"/>
    </location>
</feature>
<dbReference type="Gene3D" id="2.10.25.10">
    <property type="entry name" value="Laminin"/>
    <property type="match status" value="1"/>
</dbReference>
<evidence type="ECO:0000256" key="3">
    <source>
        <dbReference type="SAM" id="Phobius"/>
    </source>
</evidence>
<proteinExistence type="predicted"/>
<dbReference type="EMBL" id="UYRR01031066">
    <property type="protein sequence ID" value="VDK44979.1"/>
    <property type="molecule type" value="Genomic_DNA"/>
</dbReference>
<dbReference type="SUPFAM" id="SSF57196">
    <property type="entry name" value="EGF/Laminin"/>
    <property type="match status" value="1"/>
</dbReference>
<feature type="compositionally biased region" description="Polar residues" evidence="2">
    <location>
        <begin position="60"/>
        <end position="80"/>
    </location>
</feature>
<feature type="region of interest" description="Disordered" evidence="2">
    <location>
        <begin position="60"/>
        <end position="92"/>
    </location>
</feature>
<evidence type="ECO:0000256" key="1">
    <source>
        <dbReference type="PROSITE-ProRule" id="PRU00076"/>
    </source>
</evidence>
<keyword evidence="6" id="KW-1185">Reference proteome</keyword>
<organism evidence="7">
    <name type="scientific">Anisakis simplex</name>
    <name type="common">Herring worm</name>
    <dbReference type="NCBI Taxonomy" id="6269"/>
    <lineage>
        <taxon>Eukaryota</taxon>
        <taxon>Metazoa</taxon>
        <taxon>Ecdysozoa</taxon>
        <taxon>Nematoda</taxon>
        <taxon>Chromadorea</taxon>
        <taxon>Rhabditida</taxon>
        <taxon>Spirurina</taxon>
        <taxon>Ascaridomorpha</taxon>
        <taxon>Ascaridoidea</taxon>
        <taxon>Anisakidae</taxon>
        <taxon>Anisakis</taxon>
        <taxon>Anisakis simplex complex</taxon>
    </lineage>
</organism>
<feature type="compositionally biased region" description="Polar residues" evidence="2">
    <location>
        <begin position="399"/>
        <end position="435"/>
    </location>
</feature>
<dbReference type="OrthoDB" id="10266706at2759"/>
<dbReference type="WBParaSite" id="ASIM_0001193701-mRNA-1">
    <property type="protein sequence ID" value="ASIM_0001193701-mRNA-1"/>
    <property type="gene ID" value="ASIM_0001193701"/>
</dbReference>
<evidence type="ECO:0000313" key="5">
    <source>
        <dbReference type="EMBL" id="VDK44979.1"/>
    </source>
</evidence>
<keyword evidence="1" id="KW-0245">EGF-like domain</keyword>
<dbReference type="Proteomes" id="UP000267096">
    <property type="component" value="Unassembled WGS sequence"/>
</dbReference>